<organism evidence="4">
    <name type="scientific">Siphoviridae sp. ctGO42</name>
    <dbReference type="NCBI Taxonomy" id="2827566"/>
    <lineage>
        <taxon>Viruses</taxon>
        <taxon>Duplodnaviria</taxon>
        <taxon>Heunggongvirae</taxon>
        <taxon>Uroviricota</taxon>
        <taxon>Caudoviricetes</taxon>
    </lineage>
</organism>
<dbReference type="InterPro" id="IPR030392">
    <property type="entry name" value="S74_ICA"/>
</dbReference>
<dbReference type="GO" id="GO:0098015">
    <property type="term" value="C:virus tail"/>
    <property type="evidence" value="ECO:0007669"/>
    <property type="project" value="UniProtKB-KW"/>
</dbReference>
<feature type="domain" description="Peptidase S74" evidence="3">
    <location>
        <begin position="223"/>
        <end position="321"/>
    </location>
</feature>
<dbReference type="PROSITE" id="PS51688">
    <property type="entry name" value="ICA"/>
    <property type="match status" value="1"/>
</dbReference>
<accession>A0A8S5LJ15</accession>
<dbReference type="EMBL" id="BK015857">
    <property type="protein sequence ID" value="DAD69847.1"/>
    <property type="molecule type" value="Genomic_DNA"/>
</dbReference>
<keyword evidence="2" id="KW-0946">Virion</keyword>
<evidence type="ECO:0000256" key="1">
    <source>
        <dbReference type="ARBA" id="ARBA00004328"/>
    </source>
</evidence>
<evidence type="ECO:0000259" key="3">
    <source>
        <dbReference type="PROSITE" id="PS51688"/>
    </source>
</evidence>
<keyword evidence="2" id="KW-1227">Viral tail protein</keyword>
<dbReference type="Pfam" id="PF13884">
    <property type="entry name" value="Peptidase_S74"/>
    <property type="match status" value="1"/>
</dbReference>
<evidence type="ECO:0000313" key="4">
    <source>
        <dbReference type="EMBL" id="DAD69847.1"/>
    </source>
</evidence>
<name>A0A8S5LJ15_9CAUD</name>
<proteinExistence type="predicted"/>
<protein>
    <submittedName>
        <fullName evidence="4">Tail protein</fullName>
    </submittedName>
</protein>
<evidence type="ECO:0000256" key="2">
    <source>
        <dbReference type="ARBA" id="ARBA00022732"/>
    </source>
</evidence>
<reference evidence="4" key="1">
    <citation type="journal article" date="2021" name="Proc. Natl. Acad. Sci. U.S.A.">
        <title>A Catalog of Tens of Thousands of Viruses from Human Metagenomes Reveals Hidden Associations with Chronic Diseases.</title>
        <authorList>
            <person name="Tisza M.J."/>
            <person name="Buck C.B."/>
        </authorList>
    </citation>
    <scope>NUCLEOTIDE SEQUENCE</scope>
    <source>
        <strain evidence="4">CtGO42</strain>
    </source>
</reference>
<sequence length="325" mass="34198">MVWQRAGTVAVQNGSTTVTGAGVDFAASSRVGDSFIGPDGATYEVANVASSTVISILPAYKGPTVTGAAYAIMPVQGYDKMLSDAFNSLNNQFGPKLAALGTTGNYDVLPVSKGGTGGTTARDALTNLGIVLVGSGANAAGDAFQLRGGSLKLRGESYDYSSYGAHSGWNGSTGEQYWICNRGTGTGGFSWRTVNGDNTATGPVMSYSYSGNLTVPGTVTQGSDRRLKINDVEISGGLEKILQIRPVEFDRRSMLTDKEYPFHEAGVIAQELHDVLPFLVTPGGVGDDEEIWRVNYTGIIPYLISAIKELKAEIEELKANKVDAA</sequence>
<comment type="subcellular location">
    <subcellularLocation>
        <location evidence="1">Virion</location>
    </subcellularLocation>
</comment>